<dbReference type="RefSeq" id="WP_377316821.1">
    <property type="nucleotide sequence ID" value="NZ_JBHUIY010000023.1"/>
</dbReference>
<dbReference type="InterPro" id="IPR018076">
    <property type="entry name" value="T2SS_GspF_dom"/>
</dbReference>
<evidence type="ECO:0000256" key="2">
    <source>
        <dbReference type="ARBA" id="ARBA00022475"/>
    </source>
</evidence>
<evidence type="ECO:0000256" key="6">
    <source>
        <dbReference type="SAM" id="Phobius"/>
    </source>
</evidence>
<evidence type="ECO:0000256" key="4">
    <source>
        <dbReference type="ARBA" id="ARBA00022989"/>
    </source>
</evidence>
<organism evidence="8 9">
    <name type="scientific">Phaeospirillum tilakii</name>
    <dbReference type="NCBI Taxonomy" id="741673"/>
    <lineage>
        <taxon>Bacteria</taxon>
        <taxon>Pseudomonadati</taxon>
        <taxon>Pseudomonadota</taxon>
        <taxon>Alphaproteobacteria</taxon>
        <taxon>Rhodospirillales</taxon>
        <taxon>Rhodospirillaceae</taxon>
        <taxon>Phaeospirillum</taxon>
    </lineage>
</organism>
<keyword evidence="2" id="KW-1003">Cell membrane</keyword>
<comment type="caution">
    <text evidence="8">The sequence shown here is derived from an EMBL/GenBank/DDBJ whole genome shotgun (WGS) entry which is preliminary data.</text>
</comment>
<feature type="transmembrane region" description="Helical" evidence="6">
    <location>
        <begin position="299"/>
        <end position="319"/>
    </location>
</feature>
<comment type="subcellular location">
    <subcellularLocation>
        <location evidence="1">Cell membrane</location>
        <topology evidence="1">Multi-pass membrane protein</topology>
    </subcellularLocation>
</comment>
<gene>
    <name evidence="8" type="ORF">ACFSNB_11960</name>
</gene>
<evidence type="ECO:0000313" key="8">
    <source>
        <dbReference type="EMBL" id="MFD2234522.1"/>
    </source>
</evidence>
<feature type="domain" description="Type II secretion system protein GspF" evidence="7">
    <location>
        <begin position="159"/>
        <end position="281"/>
    </location>
</feature>
<keyword evidence="3 6" id="KW-0812">Transmembrane</keyword>
<feature type="transmembrane region" description="Helical" evidence="6">
    <location>
        <begin position="267"/>
        <end position="287"/>
    </location>
</feature>
<sequence length="326" mass="35083">MSALSPEDVITLAGFCAVPAGWALVATLRAAYRDSPRMVMRRRALEVAHRSRRSESALAAGDDDLLLRPLRGGDGLREQAARWRRRVIDLGGRRGWHLLLAAEAILAVTTPIAAALLGLPALLALALLPAQAVLVAVGMQRVLRARFRRRFLDGFPGVLDLIVRAVRAGVPVNAAIQTAGEDLPEPIGPEYRRMSDALRLGVDQGEVFAAASRRIGLAEFRFFAICLEVQRETGGPLSETLENLAAIIRARAEVRLKTRALTAEGRSAAKIIATIPLVITAGLYFAAQDYLGPFLESDAGHHLLAVAAIMVGLGLGLIFQMTRLEA</sequence>
<protein>
    <submittedName>
        <fullName evidence="8">Type II secretion system F family protein</fullName>
    </submittedName>
</protein>
<dbReference type="PANTHER" id="PTHR35007">
    <property type="entry name" value="INTEGRAL MEMBRANE PROTEIN-RELATED"/>
    <property type="match status" value="1"/>
</dbReference>
<reference evidence="9" key="1">
    <citation type="journal article" date="2019" name="Int. J. Syst. Evol. Microbiol.">
        <title>The Global Catalogue of Microorganisms (GCM) 10K type strain sequencing project: providing services to taxonomists for standard genome sequencing and annotation.</title>
        <authorList>
            <consortium name="The Broad Institute Genomics Platform"/>
            <consortium name="The Broad Institute Genome Sequencing Center for Infectious Disease"/>
            <person name="Wu L."/>
            <person name="Ma J."/>
        </authorList>
    </citation>
    <scope>NUCLEOTIDE SEQUENCE [LARGE SCALE GENOMIC DNA]</scope>
    <source>
        <strain evidence="9">KCTC 15012</strain>
    </source>
</reference>
<feature type="transmembrane region" description="Helical" evidence="6">
    <location>
        <begin position="122"/>
        <end position="143"/>
    </location>
</feature>
<dbReference type="Gene3D" id="1.20.81.30">
    <property type="entry name" value="Type II secretion system (T2SS), domain F"/>
    <property type="match status" value="1"/>
</dbReference>
<dbReference type="Proteomes" id="UP001597296">
    <property type="component" value="Unassembled WGS sequence"/>
</dbReference>
<proteinExistence type="predicted"/>
<name>A0ABW5CDR5_9PROT</name>
<dbReference type="EMBL" id="JBHUIY010000023">
    <property type="protein sequence ID" value="MFD2234522.1"/>
    <property type="molecule type" value="Genomic_DNA"/>
</dbReference>
<evidence type="ECO:0000259" key="7">
    <source>
        <dbReference type="Pfam" id="PF00482"/>
    </source>
</evidence>
<dbReference type="PANTHER" id="PTHR35007:SF1">
    <property type="entry name" value="PILUS ASSEMBLY PROTEIN"/>
    <property type="match status" value="1"/>
</dbReference>
<evidence type="ECO:0000256" key="1">
    <source>
        <dbReference type="ARBA" id="ARBA00004651"/>
    </source>
</evidence>
<accession>A0ABW5CDR5</accession>
<evidence type="ECO:0000256" key="3">
    <source>
        <dbReference type="ARBA" id="ARBA00022692"/>
    </source>
</evidence>
<feature type="transmembrane region" description="Helical" evidence="6">
    <location>
        <begin position="95"/>
        <end position="116"/>
    </location>
</feature>
<keyword evidence="4 6" id="KW-1133">Transmembrane helix</keyword>
<dbReference type="InterPro" id="IPR042094">
    <property type="entry name" value="T2SS_GspF_sf"/>
</dbReference>
<evidence type="ECO:0000313" key="9">
    <source>
        <dbReference type="Proteomes" id="UP001597296"/>
    </source>
</evidence>
<evidence type="ECO:0000256" key="5">
    <source>
        <dbReference type="ARBA" id="ARBA00023136"/>
    </source>
</evidence>
<feature type="transmembrane region" description="Helical" evidence="6">
    <location>
        <begin position="12"/>
        <end position="32"/>
    </location>
</feature>
<keyword evidence="5 6" id="KW-0472">Membrane</keyword>
<dbReference type="Pfam" id="PF00482">
    <property type="entry name" value="T2SSF"/>
    <property type="match status" value="1"/>
</dbReference>
<keyword evidence="9" id="KW-1185">Reference proteome</keyword>